<dbReference type="GO" id="GO:0046294">
    <property type="term" value="P:formaldehyde catabolic process"/>
    <property type="evidence" value="ECO:0007669"/>
    <property type="project" value="TreeGrafter"/>
</dbReference>
<dbReference type="AlphaFoldDB" id="A0AAP2CQ69"/>
<dbReference type="RefSeq" id="WP_327793388.1">
    <property type="nucleotide sequence ID" value="NZ_JADQAZ010000001.1"/>
</dbReference>
<dbReference type="PANTHER" id="PTHR43880:SF12">
    <property type="entry name" value="ALCOHOL DEHYDROGENASE CLASS-3"/>
    <property type="match status" value="1"/>
</dbReference>
<dbReference type="EMBL" id="JADQAZ010000001">
    <property type="protein sequence ID" value="MBT0957212.1"/>
    <property type="molecule type" value="Genomic_DNA"/>
</dbReference>
<comment type="similarity">
    <text evidence="6">Belongs to the zinc-containing alcohol dehydrogenase family.</text>
</comment>
<name>A0AAP2CQ69_9RHOB</name>
<evidence type="ECO:0000259" key="7">
    <source>
        <dbReference type="SMART" id="SM00829"/>
    </source>
</evidence>
<dbReference type="PROSITE" id="PS00059">
    <property type="entry name" value="ADH_ZINC"/>
    <property type="match status" value="1"/>
</dbReference>
<feature type="domain" description="Enoyl reductase (ER)" evidence="7">
    <location>
        <begin position="10"/>
        <end position="359"/>
    </location>
</feature>
<dbReference type="SUPFAM" id="SSF50129">
    <property type="entry name" value="GroES-like"/>
    <property type="match status" value="1"/>
</dbReference>
<dbReference type="CDD" id="cd08279">
    <property type="entry name" value="Zn_ADH_class_III"/>
    <property type="match status" value="1"/>
</dbReference>
<dbReference type="Gene3D" id="3.90.180.10">
    <property type="entry name" value="Medium-chain alcohol dehydrogenases, catalytic domain"/>
    <property type="match status" value="1"/>
</dbReference>
<dbReference type="InterPro" id="IPR013149">
    <property type="entry name" value="ADH-like_C"/>
</dbReference>
<dbReference type="Pfam" id="PF00107">
    <property type="entry name" value="ADH_zinc_N"/>
    <property type="match status" value="1"/>
</dbReference>
<dbReference type="FunFam" id="3.40.50.720:FF:000003">
    <property type="entry name" value="S-(hydroxymethyl)glutathione dehydrogenase"/>
    <property type="match status" value="1"/>
</dbReference>
<dbReference type="InterPro" id="IPR020843">
    <property type="entry name" value="ER"/>
</dbReference>
<dbReference type="PANTHER" id="PTHR43880">
    <property type="entry name" value="ALCOHOL DEHYDROGENASE"/>
    <property type="match status" value="1"/>
</dbReference>
<evidence type="ECO:0000256" key="5">
    <source>
        <dbReference type="ARBA" id="ARBA00023027"/>
    </source>
</evidence>
<evidence type="ECO:0000256" key="6">
    <source>
        <dbReference type="RuleBase" id="RU361277"/>
    </source>
</evidence>
<proteinExistence type="inferred from homology"/>
<comment type="caution">
    <text evidence="8">The sequence shown here is derived from an EMBL/GenBank/DDBJ whole genome shotgun (WGS) entry which is preliminary data.</text>
</comment>
<keyword evidence="2 6" id="KW-0479">Metal-binding</keyword>
<evidence type="ECO:0000313" key="9">
    <source>
        <dbReference type="Proteomes" id="UP001315686"/>
    </source>
</evidence>
<evidence type="ECO:0000256" key="4">
    <source>
        <dbReference type="ARBA" id="ARBA00023002"/>
    </source>
</evidence>
<evidence type="ECO:0000256" key="2">
    <source>
        <dbReference type="ARBA" id="ARBA00022723"/>
    </source>
</evidence>
<dbReference type="InterPro" id="IPR013154">
    <property type="entry name" value="ADH-like_N"/>
</dbReference>
<dbReference type="Proteomes" id="UP001315686">
    <property type="component" value="Unassembled WGS sequence"/>
</dbReference>
<dbReference type="GO" id="GO:0005829">
    <property type="term" value="C:cytosol"/>
    <property type="evidence" value="ECO:0007669"/>
    <property type="project" value="TreeGrafter"/>
</dbReference>
<dbReference type="Gene3D" id="3.40.50.720">
    <property type="entry name" value="NAD(P)-binding Rossmann-like Domain"/>
    <property type="match status" value="1"/>
</dbReference>
<dbReference type="GO" id="GO:0008270">
    <property type="term" value="F:zinc ion binding"/>
    <property type="evidence" value="ECO:0007669"/>
    <property type="project" value="InterPro"/>
</dbReference>
<dbReference type="SMART" id="SM00829">
    <property type="entry name" value="PKS_ER"/>
    <property type="match status" value="1"/>
</dbReference>
<keyword evidence="9" id="KW-1185">Reference proteome</keyword>
<dbReference type="InterPro" id="IPR036291">
    <property type="entry name" value="NAD(P)-bd_dom_sf"/>
</dbReference>
<keyword evidence="3 6" id="KW-0862">Zinc</keyword>
<dbReference type="Pfam" id="PF08240">
    <property type="entry name" value="ADH_N"/>
    <property type="match status" value="1"/>
</dbReference>
<dbReference type="InterPro" id="IPR011032">
    <property type="entry name" value="GroES-like_sf"/>
</dbReference>
<dbReference type="InterPro" id="IPR002328">
    <property type="entry name" value="ADH_Zn_CS"/>
</dbReference>
<evidence type="ECO:0000313" key="8">
    <source>
        <dbReference type="EMBL" id="MBT0957212.1"/>
    </source>
</evidence>
<gene>
    <name evidence="8" type="ORF">IV417_07440</name>
</gene>
<accession>A0AAP2CQ69</accession>
<evidence type="ECO:0000256" key="1">
    <source>
        <dbReference type="ARBA" id="ARBA00001947"/>
    </source>
</evidence>
<dbReference type="GO" id="GO:0051903">
    <property type="term" value="F:S-(hydroxymethyl)glutathione dehydrogenase [NAD(P)+] activity"/>
    <property type="evidence" value="ECO:0007669"/>
    <property type="project" value="TreeGrafter"/>
</dbReference>
<evidence type="ECO:0000256" key="3">
    <source>
        <dbReference type="ARBA" id="ARBA00022833"/>
    </source>
</evidence>
<sequence>MKALLLTEIGQPQEIITDLDLDLPEDHEVLVRTVACGLCHSDLHFRQGKWTNFPLPLVLGHEVSGVVEKVGSQVTYLKPGDHVVGCLTPFCGECDNCLKGKMYICSGEGLQRKHSSRPRLMRQGKPVSQFVNLSGFSEQMLVHERALVRIDPDFPMDIAAVMGCAVTTGMGAVFNTAEVRPGETVVVFGCGGIGLNIIQAARITGAGQVIAVDRSATKAEAALAYGATDVVIADGTEVDKVMEMTSGGVDHAFEAVGIKATAEAAFATLKAGGTATIVGLLPQGDKISVDSTMLTFDRKLQGSNMGSNRFRIDIPRYMKMYEAGQLKLDEMVTARITLDQADEALVALDHSDGITRSVVMFD</sequence>
<keyword evidence="5" id="KW-0520">NAD</keyword>
<dbReference type="SUPFAM" id="SSF51735">
    <property type="entry name" value="NAD(P)-binding Rossmann-fold domains"/>
    <property type="match status" value="1"/>
</dbReference>
<reference evidence="8 9" key="1">
    <citation type="journal article" date="2021" name="Arch. Microbiol.">
        <title>Harenicola maris gen. nov., sp. nov. isolated from the Sea of Japan shallow sediments.</title>
        <authorList>
            <person name="Romanenko L.A."/>
            <person name="Kurilenko V.V."/>
            <person name="Chernysheva N.Y."/>
            <person name="Tekutyeva L.A."/>
            <person name="Velansky P.V."/>
            <person name="Svetashev V.I."/>
            <person name="Isaeva M.P."/>
        </authorList>
    </citation>
    <scope>NUCLEOTIDE SEQUENCE [LARGE SCALE GENOMIC DNA]</scope>
    <source>
        <strain evidence="8 9">KMM 3653</strain>
    </source>
</reference>
<organism evidence="8 9">
    <name type="scientific">Harenicola maris</name>
    <dbReference type="NCBI Taxonomy" id="2841044"/>
    <lineage>
        <taxon>Bacteria</taxon>
        <taxon>Pseudomonadati</taxon>
        <taxon>Pseudomonadota</taxon>
        <taxon>Alphaproteobacteria</taxon>
        <taxon>Rhodobacterales</taxon>
        <taxon>Paracoccaceae</taxon>
        <taxon>Harenicola</taxon>
    </lineage>
</organism>
<protein>
    <submittedName>
        <fullName evidence="8">Zn-dependent alcohol dehydrogenase</fullName>
    </submittedName>
</protein>
<keyword evidence="4" id="KW-0560">Oxidoreductase</keyword>
<comment type="cofactor">
    <cofactor evidence="1 6">
        <name>Zn(2+)</name>
        <dbReference type="ChEBI" id="CHEBI:29105"/>
    </cofactor>
</comment>